<dbReference type="CDD" id="cd13957">
    <property type="entry name" value="PT_UbiA_Cox10"/>
    <property type="match status" value="1"/>
</dbReference>
<evidence type="ECO:0000256" key="3">
    <source>
        <dbReference type="ARBA" id="ARBA00022679"/>
    </source>
</evidence>
<dbReference type="UniPathway" id="UPA00834">
    <property type="reaction ID" value="UER00712"/>
</dbReference>
<dbReference type="Proteomes" id="UP000486602">
    <property type="component" value="Unassembled WGS sequence"/>
</dbReference>
<reference evidence="10 11" key="1">
    <citation type="submission" date="2020-02" db="EMBL/GenBank/DDBJ databases">
        <title>Out from the shadows clarifying the taxonomy of the family Cryomorphaceae and related taxa by utilizing the GTDB taxonomic framework.</title>
        <authorList>
            <person name="Bowman J.P."/>
        </authorList>
    </citation>
    <scope>NUCLEOTIDE SEQUENCE [LARGE SCALE GENOMIC DNA]</scope>
    <source>
        <strain evidence="10 11">QSSC 1-22</strain>
    </source>
</reference>
<feature type="transmembrane region" description="Helical" evidence="9">
    <location>
        <begin position="95"/>
        <end position="116"/>
    </location>
</feature>
<feature type="transmembrane region" description="Helical" evidence="9">
    <location>
        <begin position="147"/>
        <end position="167"/>
    </location>
</feature>
<dbReference type="Pfam" id="PF01040">
    <property type="entry name" value="UbiA"/>
    <property type="match status" value="1"/>
</dbReference>
<evidence type="ECO:0000256" key="8">
    <source>
        <dbReference type="ARBA" id="ARBA00047690"/>
    </source>
</evidence>
<feature type="transmembrane region" description="Helical" evidence="9">
    <location>
        <begin position="29"/>
        <end position="48"/>
    </location>
</feature>
<dbReference type="EMBL" id="JAAGVY010000042">
    <property type="protein sequence ID" value="NEN25152.1"/>
    <property type="molecule type" value="Genomic_DNA"/>
</dbReference>
<comment type="similarity">
    <text evidence="9">Belongs to the UbiA prenyltransferase family. Protoheme IX farnesyltransferase subfamily.</text>
</comment>
<dbReference type="InterPro" id="IPR006369">
    <property type="entry name" value="Protohaem_IX_farnesylTrfase"/>
</dbReference>
<feature type="transmembrane region" description="Helical" evidence="9">
    <location>
        <begin position="173"/>
        <end position="197"/>
    </location>
</feature>
<feature type="transmembrane region" description="Helical" evidence="9">
    <location>
        <begin position="276"/>
        <end position="294"/>
    </location>
</feature>
<comment type="miscellaneous">
    <text evidence="9">Carbon 2 of the heme B porphyrin ring is defined according to the Fischer nomenclature.</text>
</comment>
<comment type="function">
    <text evidence="9">Converts heme B (protoheme IX) to heme O by substitution of the vinyl group on carbon 2 of heme B porphyrin ring with a hydroxyethyl farnesyl side group.</text>
</comment>
<dbReference type="Gene3D" id="1.10.357.140">
    <property type="entry name" value="UbiA prenyltransferase"/>
    <property type="match status" value="1"/>
</dbReference>
<dbReference type="InterPro" id="IPR000537">
    <property type="entry name" value="UbiA_prenyltransferase"/>
</dbReference>
<comment type="pathway">
    <text evidence="9">Porphyrin-containing compound metabolism; heme O biosynthesis; heme O from protoheme: step 1/1.</text>
</comment>
<protein>
    <recommendedName>
        <fullName evidence="9">Protoheme IX farnesyltransferase</fullName>
        <ecNumber evidence="9">2.5.1.141</ecNumber>
    </recommendedName>
    <alternativeName>
        <fullName evidence="9">Heme B farnesyltransferase</fullName>
    </alternativeName>
    <alternativeName>
        <fullName evidence="9">Heme O synthase</fullName>
    </alternativeName>
</protein>
<keyword evidence="7 9" id="KW-0472">Membrane</keyword>
<keyword evidence="6 9" id="KW-0350">Heme biosynthesis</keyword>
<proteinExistence type="inferred from homology"/>
<accession>A0A7K3WW51</accession>
<comment type="subcellular location">
    <subcellularLocation>
        <location evidence="9">Cell membrane</location>
        <topology evidence="9">Multi-pass membrane protein</topology>
    </subcellularLocation>
    <subcellularLocation>
        <location evidence="1">Membrane</location>
        <topology evidence="1">Multi-pass membrane protein</topology>
    </subcellularLocation>
</comment>
<dbReference type="EC" id="2.5.1.141" evidence="9"/>
<dbReference type="GO" id="GO:0005886">
    <property type="term" value="C:plasma membrane"/>
    <property type="evidence" value="ECO:0007669"/>
    <property type="project" value="UniProtKB-SubCell"/>
</dbReference>
<keyword evidence="11" id="KW-1185">Reference proteome</keyword>
<evidence type="ECO:0000256" key="6">
    <source>
        <dbReference type="ARBA" id="ARBA00023133"/>
    </source>
</evidence>
<dbReference type="RefSeq" id="WP_163286611.1">
    <property type="nucleotide sequence ID" value="NZ_JAAGVY010000042.1"/>
</dbReference>
<comment type="caution">
    <text evidence="10">The sequence shown here is derived from an EMBL/GenBank/DDBJ whole genome shotgun (WGS) entry which is preliminary data.</text>
</comment>
<gene>
    <name evidence="10" type="primary">cyoE</name>
    <name evidence="9" type="synonym">ctaB</name>
    <name evidence="10" type="ORF">G3O08_16750</name>
</gene>
<name>A0A7K3WW51_9FLAO</name>
<evidence type="ECO:0000313" key="10">
    <source>
        <dbReference type="EMBL" id="NEN25152.1"/>
    </source>
</evidence>
<evidence type="ECO:0000256" key="1">
    <source>
        <dbReference type="ARBA" id="ARBA00004141"/>
    </source>
</evidence>
<dbReference type="AlphaFoldDB" id="A0A7K3WW51"/>
<keyword evidence="2 9" id="KW-1003">Cell membrane</keyword>
<dbReference type="HAMAP" id="MF_00154">
    <property type="entry name" value="CyoE_CtaB"/>
    <property type="match status" value="1"/>
</dbReference>
<sequence length="297" mass="32477">MLVNSVETTLLSSVKSKVADYAAFTKARLTILVVISSVIGYAIGAAYFSWMEVLWLSMGGYMLTGASNGFNQVIEKDVDSLMKRTEKRPIPTGNMSVVEALIVATVLAIAGLIILFFAFNSLAAVLGALALFSYVLIYTPMKKHTPWAVFAGAFPGAIPPMLGYVAATGVFDLYAGLLFAVQFMWQFPHFWAIAWVADSDYKKAGYRLLPSKGGKNMQSAFLTLLYTLFLIPVALLPWAFDLIGTTAAWSAAIAGLLFAIPAFKLYFNRTDKAAKVVMFASFFYLPVVQVVYLLDKI</sequence>
<evidence type="ECO:0000256" key="4">
    <source>
        <dbReference type="ARBA" id="ARBA00022692"/>
    </source>
</evidence>
<dbReference type="PANTHER" id="PTHR43448:SF2">
    <property type="entry name" value="PROTOHEME IX FARNESYLTRANSFERASE, MITOCHONDRIAL"/>
    <property type="match status" value="1"/>
</dbReference>
<keyword evidence="5 9" id="KW-1133">Transmembrane helix</keyword>
<evidence type="ECO:0000256" key="9">
    <source>
        <dbReference type="HAMAP-Rule" id="MF_00154"/>
    </source>
</evidence>
<feature type="transmembrane region" description="Helical" evidence="9">
    <location>
        <begin position="218"/>
        <end position="240"/>
    </location>
</feature>
<keyword evidence="4 9" id="KW-0812">Transmembrane</keyword>
<dbReference type="NCBIfam" id="TIGR01473">
    <property type="entry name" value="cyoE_ctaB"/>
    <property type="match status" value="1"/>
</dbReference>
<dbReference type="PANTHER" id="PTHR43448">
    <property type="entry name" value="PROTOHEME IX FARNESYLTRANSFERASE, MITOCHONDRIAL"/>
    <property type="match status" value="1"/>
</dbReference>
<evidence type="ECO:0000313" key="11">
    <source>
        <dbReference type="Proteomes" id="UP000486602"/>
    </source>
</evidence>
<evidence type="ECO:0000256" key="5">
    <source>
        <dbReference type="ARBA" id="ARBA00022989"/>
    </source>
</evidence>
<evidence type="ECO:0000256" key="2">
    <source>
        <dbReference type="ARBA" id="ARBA00022475"/>
    </source>
</evidence>
<keyword evidence="3 9" id="KW-0808">Transferase</keyword>
<dbReference type="InterPro" id="IPR044878">
    <property type="entry name" value="UbiA_sf"/>
</dbReference>
<organism evidence="10 11">
    <name type="scientific">Cryomorpha ignava</name>
    <dbReference type="NCBI Taxonomy" id="101383"/>
    <lineage>
        <taxon>Bacteria</taxon>
        <taxon>Pseudomonadati</taxon>
        <taxon>Bacteroidota</taxon>
        <taxon>Flavobacteriia</taxon>
        <taxon>Flavobacteriales</taxon>
        <taxon>Cryomorphaceae</taxon>
        <taxon>Cryomorpha</taxon>
    </lineage>
</organism>
<evidence type="ECO:0000256" key="7">
    <source>
        <dbReference type="ARBA" id="ARBA00023136"/>
    </source>
</evidence>
<dbReference type="GO" id="GO:0008495">
    <property type="term" value="F:protoheme IX farnesyltransferase activity"/>
    <property type="evidence" value="ECO:0007669"/>
    <property type="project" value="UniProtKB-UniRule"/>
</dbReference>
<dbReference type="GO" id="GO:0048034">
    <property type="term" value="P:heme O biosynthetic process"/>
    <property type="evidence" value="ECO:0007669"/>
    <property type="project" value="UniProtKB-UniRule"/>
</dbReference>
<feature type="transmembrane region" description="Helical" evidence="9">
    <location>
        <begin position="246"/>
        <end position="267"/>
    </location>
</feature>
<comment type="catalytic activity">
    <reaction evidence="8 9">
        <text>heme b + (2E,6E)-farnesyl diphosphate + H2O = Fe(II)-heme o + diphosphate</text>
        <dbReference type="Rhea" id="RHEA:28070"/>
        <dbReference type="ChEBI" id="CHEBI:15377"/>
        <dbReference type="ChEBI" id="CHEBI:33019"/>
        <dbReference type="ChEBI" id="CHEBI:60344"/>
        <dbReference type="ChEBI" id="CHEBI:60530"/>
        <dbReference type="ChEBI" id="CHEBI:175763"/>
        <dbReference type="EC" id="2.5.1.141"/>
    </reaction>
</comment>